<reference evidence="2" key="1">
    <citation type="submission" date="2016-11" db="EMBL/GenBank/DDBJ databases">
        <authorList>
            <person name="Varghese N."/>
            <person name="Submissions S."/>
        </authorList>
    </citation>
    <scope>NUCLEOTIDE SEQUENCE [LARGE SCALE GENOMIC DNA]</scope>
    <source>
        <strain evidence="2">DSM 26898</strain>
    </source>
</reference>
<dbReference type="InterPro" id="IPR036034">
    <property type="entry name" value="PDZ_sf"/>
</dbReference>
<accession>A0A1M4TG08</accession>
<dbReference type="Proteomes" id="UP000184236">
    <property type="component" value="Unassembled WGS sequence"/>
</dbReference>
<dbReference type="AlphaFoldDB" id="A0A1M4TG08"/>
<dbReference type="OrthoDB" id="5580718at2"/>
<proteinExistence type="predicted"/>
<evidence type="ECO:0000313" key="1">
    <source>
        <dbReference type="EMBL" id="SHE43376.1"/>
    </source>
</evidence>
<name>A0A1M4TG08_9FLAO</name>
<dbReference type="RefSeq" id="WP_072883098.1">
    <property type="nucleotide sequence ID" value="NZ_FQVO01000001.1"/>
</dbReference>
<dbReference type="GO" id="GO:0008233">
    <property type="term" value="F:peptidase activity"/>
    <property type="evidence" value="ECO:0007669"/>
    <property type="project" value="UniProtKB-KW"/>
</dbReference>
<protein>
    <submittedName>
        <fullName evidence="1">Aspartyl protease</fullName>
    </submittedName>
</protein>
<dbReference type="SUPFAM" id="SSF50630">
    <property type="entry name" value="Acid proteases"/>
    <property type="match status" value="1"/>
</dbReference>
<organism evidence="1 2">
    <name type="scientific">Chryseobacterium takakiae</name>
    <dbReference type="NCBI Taxonomy" id="1302685"/>
    <lineage>
        <taxon>Bacteria</taxon>
        <taxon>Pseudomonadati</taxon>
        <taxon>Bacteroidota</taxon>
        <taxon>Flavobacteriia</taxon>
        <taxon>Flavobacteriales</taxon>
        <taxon>Weeksellaceae</taxon>
        <taxon>Chryseobacterium group</taxon>
        <taxon>Chryseobacterium</taxon>
    </lineage>
</organism>
<dbReference type="CDD" id="cd05483">
    <property type="entry name" value="retropepsin_like_bacteria"/>
    <property type="match status" value="1"/>
</dbReference>
<dbReference type="GO" id="GO:0006508">
    <property type="term" value="P:proteolysis"/>
    <property type="evidence" value="ECO:0007669"/>
    <property type="project" value="UniProtKB-KW"/>
</dbReference>
<keyword evidence="1" id="KW-0645">Protease</keyword>
<keyword evidence="2" id="KW-1185">Reference proteome</keyword>
<dbReference type="Pfam" id="PF13650">
    <property type="entry name" value="Asp_protease_2"/>
    <property type="match status" value="1"/>
</dbReference>
<sequence length="387" mass="43827">MIKILYTFFLCSAVTVFGQGKNFFEKGEVQLQQPVEKVSLRYENNLPFVKVDISGKTYNFIFDSGAPTVISQAIYKELNLRKKYKRSIKDSDEKVQQQIFTELPEMKVDHLVFKNVGAIVLDLNSAELGCLKVDGIIGANQMAKLFWKINYSENVLEASADLSNFNVKDYDIVIPFESQPQKTPTITASLLNRDIKLTFDTGFTGRLEVSGDGINPKTFQHVIKTFGTRTTGAFGTATPAAGYIFRTDSLKMGNTLFQDERIGTGKTDLIGNEFLKDFTFILDWKNSNIYMKRIAKSPPTLESFGFSYRFVDGNAMVTFVFEEDNFPLKIGDAILSINGISLQNLDKEKSCYYFINRVEKDLDSLKLQIKRGGKIIDIQMNKKVYLK</sequence>
<dbReference type="Gene3D" id="2.40.70.10">
    <property type="entry name" value="Acid Proteases"/>
    <property type="match status" value="1"/>
</dbReference>
<dbReference type="InterPro" id="IPR021109">
    <property type="entry name" value="Peptidase_aspartic_dom_sf"/>
</dbReference>
<dbReference type="EMBL" id="FQVO01000001">
    <property type="protein sequence ID" value="SHE43376.1"/>
    <property type="molecule type" value="Genomic_DNA"/>
</dbReference>
<gene>
    <name evidence="1" type="ORF">SAMN05444408_101364</name>
</gene>
<dbReference type="SUPFAM" id="SSF50156">
    <property type="entry name" value="PDZ domain-like"/>
    <property type="match status" value="1"/>
</dbReference>
<keyword evidence="1" id="KW-0378">Hydrolase</keyword>
<dbReference type="InterPro" id="IPR034122">
    <property type="entry name" value="Retropepsin-like_bacterial"/>
</dbReference>
<evidence type="ECO:0000313" key="2">
    <source>
        <dbReference type="Proteomes" id="UP000184236"/>
    </source>
</evidence>
<dbReference type="STRING" id="1302685.SAMN05444408_101364"/>